<accession>A0ABS1JYL9</accession>
<evidence type="ECO:0000313" key="2">
    <source>
        <dbReference type="EMBL" id="MBL0704298.1"/>
    </source>
</evidence>
<reference evidence="2 3" key="1">
    <citation type="submission" date="2021-01" db="EMBL/GenBank/DDBJ databases">
        <title>Genome public.</title>
        <authorList>
            <person name="Liu C."/>
            <person name="Sun Q."/>
        </authorList>
    </citation>
    <scope>NUCLEOTIDE SEQUENCE [LARGE SCALE GENOMIC DNA]</scope>
    <source>
        <strain evidence="2 3">JC656</strain>
    </source>
</reference>
<dbReference type="EMBL" id="JAERRC010000008">
    <property type="protein sequence ID" value="MBL0704298.1"/>
    <property type="molecule type" value="Genomic_DNA"/>
</dbReference>
<evidence type="ECO:0000313" key="3">
    <source>
        <dbReference type="Proteomes" id="UP000639051"/>
    </source>
</evidence>
<dbReference type="InterPro" id="IPR000182">
    <property type="entry name" value="GNAT_dom"/>
</dbReference>
<feature type="domain" description="N-acetyltransferase" evidence="1">
    <location>
        <begin position="21"/>
        <end position="208"/>
    </location>
</feature>
<name>A0ABS1JYL9_9MICC</name>
<dbReference type="Gene3D" id="3.40.630.30">
    <property type="match status" value="1"/>
</dbReference>
<protein>
    <submittedName>
        <fullName evidence="2">GNAT family N-acetyltransferase</fullName>
    </submittedName>
</protein>
<proteinExistence type="predicted"/>
<organism evidence="2 3">
    <name type="scientific">Sinomonas cellulolyticus</name>
    <dbReference type="NCBI Taxonomy" id="2801916"/>
    <lineage>
        <taxon>Bacteria</taxon>
        <taxon>Bacillati</taxon>
        <taxon>Actinomycetota</taxon>
        <taxon>Actinomycetes</taxon>
        <taxon>Micrococcales</taxon>
        <taxon>Micrococcaceae</taxon>
        <taxon>Sinomonas</taxon>
    </lineage>
</organism>
<sequence length="378" mass="41142">MDVERLTLPEDLAGPGAGEFLEFSELTDAIQREVWGHDDRCSPPQYRLRVWRDSDYESTALYFVRDRGRMVGRAICQVPLTEDLDRARVRAEVLDEYTGRGVGRLLLGAAIDEARRRGRTVASTFTEHPAPRRAGPGKAEQAVAGLVPASTGAQCTDDVVVPSTGTGALPAGAREVRFAQAAGFALSQVVRSSELDLAAHREAWPALEAQAAARALGEYELLTWQGIPAEHRAGMAELFARMSEDAPQGEDRCEAAVWDAARVEALEEMLSDAGTVPLYAVARHRGSGEFAAYTALWIRPGKEAVADQDDTLVRVGHRGRSLGLWIKLANLAQYLAAYPSARKVITINAEENAPMLAINAALGFRAAGYEGEWYRRLA</sequence>
<dbReference type="SUPFAM" id="SSF55729">
    <property type="entry name" value="Acyl-CoA N-acyltransferases (Nat)"/>
    <property type="match status" value="2"/>
</dbReference>
<dbReference type="RefSeq" id="WP_189695054.1">
    <property type="nucleotide sequence ID" value="NZ_BNCM01000016.1"/>
</dbReference>
<dbReference type="PROSITE" id="PS51186">
    <property type="entry name" value="GNAT"/>
    <property type="match status" value="1"/>
</dbReference>
<keyword evidence="3" id="KW-1185">Reference proteome</keyword>
<dbReference type="InterPro" id="IPR016181">
    <property type="entry name" value="Acyl_CoA_acyltransferase"/>
</dbReference>
<dbReference type="Proteomes" id="UP000639051">
    <property type="component" value="Unassembled WGS sequence"/>
</dbReference>
<gene>
    <name evidence="2" type="ORF">JJE72_02110</name>
</gene>
<comment type="caution">
    <text evidence="2">The sequence shown here is derived from an EMBL/GenBank/DDBJ whole genome shotgun (WGS) entry which is preliminary data.</text>
</comment>
<dbReference type="CDD" id="cd04301">
    <property type="entry name" value="NAT_SF"/>
    <property type="match status" value="1"/>
</dbReference>
<dbReference type="Pfam" id="PF00583">
    <property type="entry name" value="Acetyltransf_1"/>
    <property type="match status" value="1"/>
</dbReference>
<evidence type="ECO:0000259" key="1">
    <source>
        <dbReference type="PROSITE" id="PS51186"/>
    </source>
</evidence>